<dbReference type="PANTHER" id="PTHR31934">
    <property type="entry name" value="ALPHA/BETA-HYDROLASES SUPERFAMILY PROTEIN"/>
    <property type="match status" value="1"/>
</dbReference>
<feature type="compositionally biased region" description="Acidic residues" evidence="2">
    <location>
        <begin position="346"/>
        <end position="358"/>
    </location>
</feature>
<evidence type="ECO:0000256" key="1">
    <source>
        <dbReference type="ARBA" id="ARBA00010218"/>
    </source>
</evidence>
<sequence length="358" mass="41778">MVFFLKKNYLLFFKKFIYFSKPYPNPPHLKAMAEVGEPSSSSATMKRKPVVVRVKRRASQEPLDALWLEINERPFKKPLLDFASLSIGESTGKALEESKTKKVLVQHVETLGGFEGTKDALLAFLDGMPHSNSNMEFERKLADRRNTFKQDKKQDRLLLEAREKHEYLARRARFTQIWKSRREGKDSDDNSLQEICHFYDIVRVDEEEKPGKLPEPKTVSIDDNAMLYSYLPLLREFLPTAAEEIESDISSVQENYVYDLYAMDDEANENEQDSFTGYPLVQVDDEDEYYGGPPECEYESDDSNAEDNPLNEYPDEVSSQDEENENKDPLDYYSDTDSQYEKIIDSDEEDEDWKWEYK</sequence>
<dbReference type="AlphaFoldDB" id="A0AB40D1L9"/>
<feature type="compositionally biased region" description="Acidic residues" evidence="2">
    <location>
        <begin position="313"/>
        <end position="325"/>
    </location>
</feature>
<proteinExistence type="inferred from homology"/>
<feature type="domain" description="Transcription factor Iwr1" evidence="3">
    <location>
        <begin position="255"/>
        <end position="316"/>
    </location>
</feature>
<gene>
    <name evidence="5" type="primary">LOC120283507</name>
</gene>
<organism evidence="4 5">
    <name type="scientific">Dioscorea cayennensis subsp. rotundata</name>
    <name type="common">White Guinea yam</name>
    <name type="synonym">Dioscorea rotundata</name>
    <dbReference type="NCBI Taxonomy" id="55577"/>
    <lineage>
        <taxon>Eukaryota</taxon>
        <taxon>Viridiplantae</taxon>
        <taxon>Streptophyta</taxon>
        <taxon>Embryophyta</taxon>
        <taxon>Tracheophyta</taxon>
        <taxon>Spermatophyta</taxon>
        <taxon>Magnoliopsida</taxon>
        <taxon>Liliopsida</taxon>
        <taxon>Dioscoreales</taxon>
        <taxon>Dioscoreaceae</taxon>
        <taxon>Dioscorea</taxon>
    </lineage>
</organism>
<keyword evidence="4" id="KW-1185">Reference proteome</keyword>
<name>A0AB40D1L9_DIOCR</name>
<dbReference type="Proteomes" id="UP001515500">
    <property type="component" value="Chromosome 19"/>
</dbReference>
<evidence type="ECO:0000313" key="4">
    <source>
        <dbReference type="Proteomes" id="UP001515500"/>
    </source>
</evidence>
<feature type="compositionally biased region" description="Acidic residues" evidence="2">
    <location>
        <begin position="296"/>
        <end position="305"/>
    </location>
</feature>
<reference evidence="5" key="1">
    <citation type="submission" date="2025-08" db="UniProtKB">
        <authorList>
            <consortium name="RefSeq"/>
        </authorList>
    </citation>
    <scope>IDENTIFICATION</scope>
</reference>
<dbReference type="Pfam" id="PF08574">
    <property type="entry name" value="Iwr1"/>
    <property type="match status" value="1"/>
</dbReference>
<feature type="region of interest" description="Disordered" evidence="2">
    <location>
        <begin position="284"/>
        <end position="358"/>
    </location>
</feature>
<dbReference type="InterPro" id="IPR013883">
    <property type="entry name" value="TF_Iwr1_dom"/>
</dbReference>
<accession>A0AB40D1L9</accession>
<evidence type="ECO:0000259" key="3">
    <source>
        <dbReference type="Pfam" id="PF08574"/>
    </source>
</evidence>
<protein>
    <submittedName>
        <fullName evidence="5">RNA-directed DNA methylation 4-like isoform X1</fullName>
    </submittedName>
</protein>
<dbReference type="PANTHER" id="PTHR31934:SF2">
    <property type="entry name" value="RNA-DIRECTED DNA METHYLATION 4"/>
    <property type="match status" value="1"/>
</dbReference>
<evidence type="ECO:0000313" key="5">
    <source>
        <dbReference type="RefSeq" id="XP_039146138.1"/>
    </source>
</evidence>
<dbReference type="RefSeq" id="XP_039146138.1">
    <property type="nucleotide sequence ID" value="XM_039290204.1"/>
</dbReference>
<evidence type="ECO:0000256" key="2">
    <source>
        <dbReference type="SAM" id="MobiDB-lite"/>
    </source>
</evidence>
<dbReference type="GeneID" id="120283507"/>
<comment type="similarity">
    <text evidence="1">Belongs to the IWR1/SLC7A6OS family.</text>
</comment>